<keyword evidence="5" id="KW-0804">Transcription</keyword>
<evidence type="ECO:0000256" key="5">
    <source>
        <dbReference type="ARBA" id="ARBA00023163"/>
    </source>
</evidence>
<proteinExistence type="predicted"/>
<dbReference type="InterPro" id="IPR018356">
    <property type="entry name" value="Tscrpt_reg_HTH_DeoR_CS"/>
</dbReference>
<dbReference type="InterPro" id="IPR036390">
    <property type="entry name" value="WH_DNA-bd_sf"/>
</dbReference>
<dbReference type="Pfam" id="PF08220">
    <property type="entry name" value="HTH_DeoR"/>
    <property type="match status" value="1"/>
</dbReference>
<evidence type="ECO:0000256" key="4">
    <source>
        <dbReference type="ARBA" id="ARBA00023125"/>
    </source>
</evidence>
<dbReference type="PANTHER" id="PTHR30363:SF4">
    <property type="entry name" value="GLYCEROL-3-PHOSPHATE REGULON REPRESSOR"/>
    <property type="match status" value="1"/>
</dbReference>
<sequence length="256" mass="27382">MNSTSLMAAERQQRLLETLRTFGKISAAEAAADLETSTETIRKDLIILEQRGLLRRVHGGALHLESMTFEPDVASRQDNLDEKSRIAAAATRFLPEGGAVLIDAGSTARAVADHFPNRSMSVFTNALAIAVALLPLENVAVSTFGGRVRAATTAEVGAVTVAAINQMHFDVAIVGTNAISAEHGLATPDQEEAAIKAAMIRNSAKVVLLADHTKFAQRSLVRYADVSDIDVVVTGQELESPHRRSLDEVDVEVVFA</sequence>
<keyword evidence="4" id="KW-0238">DNA-binding</keyword>
<dbReference type="EMBL" id="CP061169">
    <property type="protein sequence ID" value="QPZ38872.1"/>
    <property type="molecule type" value="Genomic_DNA"/>
</dbReference>
<dbReference type="InterPro" id="IPR014036">
    <property type="entry name" value="DeoR-like_C"/>
</dbReference>
<dbReference type="PROSITE" id="PS51000">
    <property type="entry name" value="HTH_DEOR_2"/>
    <property type="match status" value="1"/>
</dbReference>
<dbReference type="SUPFAM" id="SSF100950">
    <property type="entry name" value="NagB/RpiA/CoA transferase-like"/>
    <property type="match status" value="1"/>
</dbReference>
<dbReference type="InterPro" id="IPR001034">
    <property type="entry name" value="DeoR_HTH"/>
</dbReference>
<comment type="function">
    <text evidence="6">Repressor of the lactose catabolism operon. Galactose-6-phosphate is the inducer.</text>
</comment>
<dbReference type="Proteomes" id="UP000662814">
    <property type="component" value="Chromosome"/>
</dbReference>
<evidence type="ECO:0000313" key="9">
    <source>
        <dbReference type="Proteomes" id="UP000662814"/>
    </source>
</evidence>
<evidence type="ECO:0000256" key="6">
    <source>
        <dbReference type="ARBA" id="ARBA00024937"/>
    </source>
</evidence>
<protein>
    <recommendedName>
        <fullName evidence="1">Lactose phosphotransferase system repressor</fullName>
    </recommendedName>
</protein>
<dbReference type="SUPFAM" id="SSF46785">
    <property type="entry name" value="Winged helix' DNA-binding domain"/>
    <property type="match status" value="1"/>
</dbReference>
<dbReference type="Gene3D" id="3.40.50.1360">
    <property type="match status" value="1"/>
</dbReference>
<dbReference type="PANTHER" id="PTHR30363">
    <property type="entry name" value="HTH-TYPE TRANSCRIPTIONAL REGULATOR SRLR-RELATED"/>
    <property type="match status" value="1"/>
</dbReference>
<evidence type="ECO:0000256" key="1">
    <source>
        <dbReference type="ARBA" id="ARBA00021390"/>
    </source>
</evidence>
<dbReference type="InterPro" id="IPR050313">
    <property type="entry name" value="Carb_Metab_HTH_regulators"/>
</dbReference>
<keyword evidence="3" id="KW-0805">Transcription regulation</keyword>
<keyword evidence="9" id="KW-1185">Reference proteome</keyword>
<reference evidence="8 9" key="1">
    <citation type="submission" date="2020-12" db="EMBL/GenBank/DDBJ databases">
        <title>Microbacterium sp. HY060.</title>
        <authorList>
            <person name="Zhou J."/>
        </authorList>
    </citation>
    <scope>NUCLEOTIDE SEQUENCE [LARGE SCALE GENOMIC DNA]</scope>
    <source>
        <strain evidence="8 9">HY60</strain>
    </source>
</reference>
<dbReference type="SMART" id="SM01134">
    <property type="entry name" value="DeoRC"/>
    <property type="match status" value="1"/>
</dbReference>
<accession>A0ABX6YJA1</accession>
<evidence type="ECO:0000313" key="8">
    <source>
        <dbReference type="EMBL" id="QPZ38872.1"/>
    </source>
</evidence>
<evidence type="ECO:0000256" key="2">
    <source>
        <dbReference type="ARBA" id="ARBA00022491"/>
    </source>
</evidence>
<feature type="domain" description="HTH deoR-type" evidence="7">
    <location>
        <begin position="8"/>
        <end position="63"/>
    </location>
</feature>
<dbReference type="Pfam" id="PF00455">
    <property type="entry name" value="DeoRC"/>
    <property type="match status" value="1"/>
</dbReference>
<name>A0ABX6YJA1_9MICO</name>
<evidence type="ECO:0000259" key="7">
    <source>
        <dbReference type="PROSITE" id="PS51000"/>
    </source>
</evidence>
<dbReference type="InterPro" id="IPR037171">
    <property type="entry name" value="NagB/RpiA_transferase-like"/>
</dbReference>
<organism evidence="8 9">
    <name type="scientific">Paramicrobacterium chengjingii</name>
    <dbReference type="NCBI Taxonomy" id="2769067"/>
    <lineage>
        <taxon>Bacteria</taxon>
        <taxon>Bacillati</taxon>
        <taxon>Actinomycetota</taxon>
        <taxon>Actinomycetes</taxon>
        <taxon>Micrococcales</taxon>
        <taxon>Microbacteriaceae</taxon>
        <taxon>Paramicrobacterium</taxon>
    </lineage>
</organism>
<dbReference type="SMART" id="SM00420">
    <property type="entry name" value="HTH_DEOR"/>
    <property type="match status" value="1"/>
</dbReference>
<gene>
    <name evidence="8" type="ORF">HCR76_01840</name>
</gene>
<dbReference type="PRINTS" id="PR00037">
    <property type="entry name" value="HTHLACR"/>
</dbReference>
<dbReference type="PROSITE" id="PS00894">
    <property type="entry name" value="HTH_DEOR_1"/>
    <property type="match status" value="1"/>
</dbReference>
<dbReference type="RefSeq" id="WP_166985293.1">
    <property type="nucleotide sequence ID" value="NZ_CP061169.1"/>
</dbReference>
<evidence type="ECO:0000256" key="3">
    <source>
        <dbReference type="ARBA" id="ARBA00023015"/>
    </source>
</evidence>
<keyword evidence="2" id="KW-0678">Repressor</keyword>